<keyword evidence="4" id="KW-0732">Signal</keyword>
<sequence length="202" mass="21374">MNARIAGLSLLVAALALPAAPATAQLGQSAGYKFLQAIRDSKNDEVIATLSKPGSRIVDTRDFNTGEGAIHIVTKRGDIPYLNYLIANQADPNLRDNKGETAMLIAAGNGRTDILEILKKAGANVNLANNSGETPLIRAVQHRDMATVRTLLGQGADPDQSDVIAGMSARDYAHQDTRSPAIAKLIDETPKKAKLAVSGPRL</sequence>
<dbReference type="PANTHER" id="PTHR24171:SF8">
    <property type="entry name" value="BRCA1-ASSOCIATED RING DOMAIN PROTEIN 1"/>
    <property type="match status" value="1"/>
</dbReference>
<dbReference type="STRING" id="1560345.AWL63_05050"/>
<dbReference type="PROSITE" id="PS50088">
    <property type="entry name" value="ANK_REPEAT"/>
    <property type="match status" value="3"/>
</dbReference>
<gene>
    <name evidence="5" type="ORF">AWL63_05050</name>
</gene>
<dbReference type="OrthoDB" id="7390289at2"/>
<feature type="repeat" description="ANK" evidence="3">
    <location>
        <begin position="65"/>
        <end position="97"/>
    </location>
</feature>
<evidence type="ECO:0000313" key="5">
    <source>
        <dbReference type="EMBL" id="AOH83429.1"/>
    </source>
</evidence>
<dbReference type="GO" id="GO:0085020">
    <property type="term" value="P:protein K6-linked ubiquitination"/>
    <property type="evidence" value="ECO:0007669"/>
    <property type="project" value="TreeGrafter"/>
</dbReference>
<evidence type="ECO:0000256" key="4">
    <source>
        <dbReference type="SAM" id="SignalP"/>
    </source>
</evidence>
<evidence type="ECO:0000256" key="2">
    <source>
        <dbReference type="ARBA" id="ARBA00023043"/>
    </source>
</evidence>
<dbReference type="Proteomes" id="UP000094256">
    <property type="component" value="Chromosome"/>
</dbReference>
<dbReference type="PANTHER" id="PTHR24171">
    <property type="entry name" value="ANKYRIN REPEAT DOMAIN-CONTAINING PROTEIN 39-RELATED"/>
    <property type="match status" value="1"/>
</dbReference>
<proteinExistence type="predicted"/>
<keyword evidence="2 3" id="KW-0040">ANK repeat</keyword>
<evidence type="ECO:0000256" key="1">
    <source>
        <dbReference type="ARBA" id="ARBA00022737"/>
    </source>
</evidence>
<evidence type="ECO:0000313" key="6">
    <source>
        <dbReference type="Proteomes" id="UP000094256"/>
    </source>
</evidence>
<accession>A0A1B3Z7N7</accession>
<dbReference type="KEGG" id="span:AWL63_05050"/>
<dbReference type="Gene3D" id="1.25.40.20">
    <property type="entry name" value="Ankyrin repeat-containing domain"/>
    <property type="match status" value="1"/>
</dbReference>
<dbReference type="AlphaFoldDB" id="A0A1B3Z7N7"/>
<dbReference type="InterPro" id="IPR002110">
    <property type="entry name" value="Ankyrin_rpt"/>
</dbReference>
<name>A0A1B3Z7N7_9SPHN</name>
<dbReference type="Pfam" id="PF12796">
    <property type="entry name" value="Ank_2"/>
    <property type="match status" value="1"/>
</dbReference>
<dbReference type="SUPFAM" id="SSF48403">
    <property type="entry name" value="Ankyrin repeat"/>
    <property type="match status" value="1"/>
</dbReference>
<dbReference type="GO" id="GO:0004842">
    <property type="term" value="F:ubiquitin-protein transferase activity"/>
    <property type="evidence" value="ECO:0007669"/>
    <property type="project" value="TreeGrafter"/>
</dbReference>
<protein>
    <submittedName>
        <fullName evidence="5">Uncharacterized protein</fullName>
    </submittedName>
</protein>
<organism evidence="5 6">
    <name type="scientific">Sphingomonas panacis</name>
    <dbReference type="NCBI Taxonomy" id="1560345"/>
    <lineage>
        <taxon>Bacteria</taxon>
        <taxon>Pseudomonadati</taxon>
        <taxon>Pseudomonadota</taxon>
        <taxon>Alphaproteobacteria</taxon>
        <taxon>Sphingomonadales</taxon>
        <taxon>Sphingomonadaceae</taxon>
        <taxon>Sphingomonas</taxon>
    </lineage>
</organism>
<reference evidence="5 6" key="1">
    <citation type="submission" date="2016-01" db="EMBL/GenBank/DDBJ databases">
        <title>Complete genome and mega plasmid sequence of Sphingomonas panacis DCY99 elicits systemic resistance in rice to Xanthomonas oryzae.</title>
        <authorList>
            <person name="Kim Y.J."/>
            <person name="Yang D.C."/>
            <person name="Sing P."/>
        </authorList>
    </citation>
    <scope>NUCLEOTIDE SEQUENCE [LARGE SCALE GENOMIC DNA]</scope>
    <source>
        <strain evidence="5 6">DCY99</strain>
    </source>
</reference>
<feature type="repeat" description="ANK" evidence="3">
    <location>
        <begin position="131"/>
        <end position="163"/>
    </location>
</feature>
<keyword evidence="6" id="KW-1185">Reference proteome</keyword>
<feature type="repeat" description="ANK" evidence="3">
    <location>
        <begin position="98"/>
        <end position="130"/>
    </location>
</feature>
<dbReference type="EMBL" id="CP014168">
    <property type="protein sequence ID" value="AOH83429.1"/>
    <property type="molecule type" value="Genomic_DNA"/>
</dbReference>
<dbReference type="PROSITE" id="PS50297">
    <property type="entry name" value="ANK_REP_REGION"/>
    <property type="match status" value="2"/>
</dbReference>
<evidence type="ECO:0000256" key="3">
    <source>
        <dbReference type="PROSITE-ProRule" id="PRU00023"/>
    </source>
</evidence>
<dbReference type="SMART" id="SM00248">
    <property type="entry name" value="ANK"/>
    <property type="match status" value="3"/>
</dbReference>
<feature type="signal peptide" evidence="4">
    <location>
        <begin position="1"/>
        <end position="24"/>
    </location>
</feature>
<keyword evidence="1" id="KW-0677">Repeat</keyword>
<dbReference type="RefSeq" id="WP_069204003.1">
    <property type="nucleotide sequence ID" value="NZ_CP014168.1"/>
</dbReference>
<feature type="chain" id="PRO_5008556123" evidence="4">
    <location>
        <begin position="25"/>
        <end position="202"/>
    </location>
</feature>
<dbReference type="InterPro" id="IPR036770">
    <property type="entry name" value="Ankyrin_rpt-contain_sf"/>
</dbReference>